<reference evidence="1" key="1">
    <citation type="journal article" date="2007" name="PLoS ONE">
        <title>The first genome sequence of an elite grapevine cultivar (Pinot noir Vitis vinifera L.): coping with a highly heterozygous genome.</title>
        <authorList>
            <person name="Velasco R."/>
            <person name="Zharkikh A."/>
            <person name="Troggio M."/>
            <person name="Cartwright D.A."/>
            <person name="Cestaro A."/>
            <person name="Pruss D."/>
            <person name="Pindo M."/>
            <person name="FitzGerald L.M."/>
            <person name="Vezzulli S."/>
            <person name="Reid J."/>
            <person name="Malacarne G."/>
            <person name="Iliev D."/>
            <person name="Coppola G."/>
            <person name="Wardell B."/>
            <person name="Micheletti D."/>
            <person name="Macalma T."/>
            <person name="Facci M."/>
            <person name="Mitchell J.T."/>
            <person name="Perazzolli M."/>
            <person name="Eldredge G."/>
            <person name="Gatto P."/>
            <person name="Oyzerski R."/>
            <person name="Moretto M."/>
            <person name="Gutin N."/>
            <person name="Stefanini M."/>
            <person name="Chen Y."/>
            <person name="Segala C."/>
            <person name="Davenport C."/>
            <person name="Dematte L."/>
            <person name="Mraz A."/>
            <person name="Battilana J."/>
            <person name="Stormo K."/>
            <person name="Costa F."/>
            <person name="Tao Q."/>
            <person name="Si-Ammour A."/>
            <person name="Harkins T."/>
            <person name="Lackey A."/>
            <person name="Perbost C."/>
            <person name="Taillon B."/>
            <person name="Stella A."/>
            <person name="Solovyev V."/>
            <person name="Fawcett J.A."/>
            <person name="Sterck L."/>
            <person name="Vandepoele K."/>
            <person name="Grando S.M."/>
            <person name="Toppo S."/>
            <person name="Moser C."/>
            <person name="Lanchbury J."/>
            <person name="Bogden R."/>
            <person name="Skolnick M."/>
            <person name="Sgaramella V."/>
            <person name="Bhatnagar S.K."/>
            <person name="Fontana P."/>
            <person name="Gutin A."/>
            <person name="Van de Peer Y."/>
            <person name="Salamini F."/>
            <person name="Viola R."/>
        </authorList>
    </citation>
    <scope>NUCLEOTIDE SEQUENCE</scope>
</reference>
<name>A5C8W7_VITVI</name>
<gene>
    <name evidence="1" type="ORF">VITISV_025165</name>
</gene>
<dbReference type="PANTHER" id="PTHR33240">
    <property type="entry name" value="OS08G0508500 PROTEIN"/>
    <property type="match status" value="1"/>
</dbReference>
<organism evidence="1">
    <name type="scientific">Vitis vinifera</name>
    <name type="common">Grape</name>
    <dbReference type="NCBI Taxonomy" id="29760"/>
    <lineage>
        <taxon>Eukaryota</taxon>
        <taxon>Viridiplantae</taxon>
        <taxon>Streptophyta</taxon>
        <taxon>Embryophyta</taxon>
        <taxon>Tracheophyta</taxon>
        <taxon>Spermatophyta</taxon>
        <taxon>Magnoliopsida</taxon>
        <taxon>eudicotyledons</taxon>
        <taxon>Gunneridae</taxon>
        <taxon>Pentapetalae</taxon>
        <taxon>rosids</taxon>
        <taxon>Vitales</taxon>
        <taxon>Vitaceae</taxon>
        <taxon>Viteae</taxon>
        <taxon>Vitis</taxon>
    </lineage>
</organism>
<sequence>MLSTPFSPDIINYEPPRGFMVPKFSTYDGTSDLFDHITHYKQLMTLDIGNDALLCKSWTSEAVHPIKGEMTQCPTTRAPTTSEAPRAIIDYIHEGLINEKYNSKRKRQRLFRDASVREQVNTVQSGLPQGDTRPIDGVITFPSVDLNLVLQPHEDALILTLGINEYDVRRILVNLGSSANLLQVSAFKQMGFPPFALENPERILSGFNGASTTSLGNIVLFVQARPVVLNVQFLIISSTYHQMISYLTEDEQINLYGSQLVACQCYQVA</sequence>
<dbReference type="PANTHER" id="PTHR33240:SF15">
    <property type="entry name" value="GAG-PRO-LIKE PROTEIN"/>
    <property type="match status" value="1"/>
</dbReference>
<dbReference type="AlphaFoldDB" id="A5C8W7"/>
<accession>A5C8W7</accession>
<evidence type="ECO:0000313" key="1">
    <source>
        <dbReference type="EMBL" id="CAN71008.1"/>
    </source>
</evidence>
<dbReference type="EMBL" id="AM486405">
    <property type="protein sequence ID" value="CAN71008.1"/>
    <property type="molecule type" value="Genomic_DNA"/>
</dbReference>
<protein>
    <submittedName>
        <fullName evidence="1">Uncharacterized protein</fullName>
    </submittedName>
</protein>
<proteinExistence type="predicted"/>